<comment type="caution">
    <text evidence="1">The sequence shown here is derived from an EMBL/GenBank/DDBJ whole genome shotgun (WGS) entry which is preliminary data.</text>
</comment>
<evidence type="ECO:0000313" key="2">
    <source>
        <dbReference type="Proteomes" id="UP001501231"/>
    </source>
</evidence>
<evidence type="ECO:0008006" key="3">
    <source>
        <dbReference type="Google" id="ProtNLM"/>
    </source>
</evidence>
<evidence type="ECO:0000313" key="1">
    <source>
        <dbReference type="EMBL" id="GAA2400580.1"/>
    </source>
</evidence>
<organism evidence="1 2">
    <name type="scientific">Actinomadura vinacea</name>
    <dbReference type="NCBI Taxonomy" id="115336"/>
    <lineage>
        <taxon>Bacteria</taxon>
        <taxon>Bacillati</taxon>
        <taxon>Actinomycetota</taxon>
        <taxon>Actinomycetes</taxon>
        <taxon>Streptosporangiales</taxon>
        <taxon>Thermomonosporaceae</taxon>
        <taxon>Actinomadura</taxon>
    </lineage>
</organism>
<name>A0ABN3ICL1_9ACTN</name>
<protein>
    <recommendedName>
        <fullName evidence="3">DUF3168 domain-containing protein</fullName>
    </recommendedName>
</protein>
<keyword evidence="2" id="KW-1185">Reference proteome</keyword>
<sequence length="140" mass="15056">MAVAELVGWPDAELVLIDYFTAAPPGVHTCNTIPPVELFNERLPIIDVTRTGGDHTTGTWADGYLVDEPSMDLDIWAASLESGQTTAAHARAALVAMLGYRAHGAAAGRVRNISGPRRRPDVSQNITRLGRTTTIPLRLV</sequence>
<dbReference type="EMBL" id="BAAARW010000002">
    <property type="protein sequence ID" value="GAA2400580.1"/>
    <property type="molecule type" value="Genomic_DNA"/>
</dbReference>
<proteinExistence type="predicted"/>
<accession>A0ABN3ICL1</accession>
<reference evidence="1 2" key="1">
    <citation type="journal article" date="2019" name="Int. J. Syst. Evol. Microbiol.">
        <title>The Global Catalogue of Microorganisms (GCM) 10K type strain sequencing project: providing services to taxonomists for standard genome sequencing and annotation.</title>
        <authorList>
            <consortium name="The Broad Institute Genomics Platform"/>
            <consortium name="The Broad Institute Genome Sequencing Center for Infectious Disease"/>
            <person name="Wu L."/>
            <person name="Ma J."/>
        </authorList>
    </citation>
    <scope>NUCLEOTIDE SEQUENCE [LARGE SCALE GENOMIC DNA]</scope>
    <source>
        <strain evidence="1 2">JCM 3325</strain>
    </source>
</reference>
<dbReference type="Proteomes" id="UP001501231">
    <property type="component" value="Unassembled WGS sequence"/>
</dbReference>
<gene>
    <name evidence="1" type="ORF">GCM10010191_04710</name>
</gene>